<gene>
    <name evidence="1" type="ORF">POCTA_138.1.T0450231</name>
</gene>
<proteinExistence type="predicted"/>
<dbReference type="EMBL" id="CAJJDP010000045">
    <property type="protein sequence ID" value="CAD8164788.1"/>
    <property type="molecule type" value="Genomic_DNA"/>
</dbReference>
<sequence length="357" mass="41788">MLQKQNNQQNGVQNQIQNGNSIQFIPVNPILMSESDIKNSQLLGQSFNQIRQSGTKLFQLNSNNIDYQAQDKCKLSDNKNQWNQSNPQISIKQNNSNQLQQNNMAQKYNSHNVQQYCQPPIQEFQRLKSAVSQHYQDYVPIMNEQQYNQYPKPITQPSPQPNHLNKKIKIINGVNNINPQLIEIDNSINFQLNKNANINNYEASMNTSKSVIEENLFQRQLPTQKQKTDNLIPQIDHSLFQRSYGQKKQITSQPMENTLNLQNDTLFKTKVMNCQNCRMFINNMSIGLNCQHFYHKECYQEIINQQIKAGKGVLFCICNQKIPLRQLKQNLPQQLIEKIFENQNKILQEIFNEKMRK</sequence>
<evidence type="ECO:0000313" key="2">
    <source>
        <dbReference type="Proteomes" id="UP000683925"/>
    </source>
</evidence>
<evidence type="ECO:0000313" key="1">
    <source>
        <dbReference type="EMBL" id="CAD8164788.1"/>
    </source>
</evidence>
<dbReference type="OMA" id="NPILMSE"/>
<dbReference type="OrthoDB" id="10653484at2759"/>
<protein>
    <recommendedName>
        <fullName evidence="3">RING-type domain-containing protein</fullName>
    </recommendedName>
</protein>
<dbReference type="AlphaFoldDB" id="A0A8S1UIC4"/>
<reference evidence="1" key="1">
    <citation type="submission" date="2021-01" db="EMBL/GenBank/DDBJ databases">
        <authorList>
            <consortium name="Genoscope - CEA"/>
            <person name="William W."/>
        </authorList>
    </citation>
    <scope>NUCLEOTIDE SEQUENCE</scope>
</reference>
<evidence type="ECO:0008006" key="3">
    <source>
        <dbReference type="Google" id="ProtNLM"/>
    </source>
</evidence>
<keyword evidence="2" id="KW-1185">Reference proteome</keyword>
<name>A0A8S1UIC4_PAROT</name>
<accession>A0A8S1UIC4</accession>
<dbReference type="Proteomes" id="UP000683925">
    <property type="component" value="Unassembled WGS sequence"/>
</dbReference>
<comment type="caution">
    <text evidence="1">The sequence shown here is derived from an EMBL/GenBank/DDBJ whole genome shotgun (WGS) entry which is preliminary data.</text>
</comment>
<organism evidence="1 2">
    <name type="scientific">Paramecium octaurelia</name>
    <dbReference type="NCBI Taxonomy" id="43137"/>
    <lineage>
        <taxon>Eukaryota</taxon>
        <taxon>Sar</taxon>
        <taxon>Alveolata</taxon>
        <taxon>Ciliophora</taxon>
        <taxon>Intramacronucleata</taxon>
        <taxon>Oligohymenophorea</taxon>
        <taxon>Peniculida</taxon>
        <taxon>Parameciidae</taxon>
        <taxon>Paramecium</taxon>
    </lineage>
</organism>